<dbReference type="SUPFAM" id="SSF55298">
    <property type="entry name" value="YjgF-like"/>
    <property type="match status" value="1"/>
</dbReference>
<dbReference type="CDD" id="cd00448">
    <property type="entry name" value="YjgF_YER057c_UK114_family"/>
    <property type="match status" value="1"/>
</dbReference>
<evidence type="ECO:0000313" key="1">
    <source>
        <dbReference type="EMBL" id="QCK84537.1"/>
    </source>
</evidence>
<accession>A0A4D7QGK8</accession>
<dbReference type="EMBL" id="CP039865">
    <property type="protein sequence ID" value="QCK84537.1"/>
    <property type="molecule type" value="Genomic_DNA"/>
</dbReference>
<dbReference type="Pfam" id="PF01042">
    <property type="entry name" value="Ribonuc_L-PSP"/>
    <property type="match status" value="1"/>
</dbReference>
<dbReference type="KEGG" id="paqt:E8L99_01390"/>
<dbReference type="Gene3D" id="3.30.1330.40">
    <property type="entry name" value="RutC-like"/>
    <property type="match status" value="1"/>
</dbReference>
<gene>
    <name evidence="1" type="ORF">E8L99_01390</name>
</gene>
<dbReference type="RefSeq" id="WP_137097872.1">
    <property type="nucleotide sequence ID" value="NZ_CP039865.1"/>
</dbReference>
<dbReference type="PANTHER" id="PTHR11803:SF39">
    <property type="entry name" value="2-IMINOBUTANOATE_2-IMINOPROPANOATE DEAMINASE"/>
    <property type="match status" value="1"/>
</dbReference>
<proteinExistence type="predicted"/>
<dbReference type="GO" id="GO:0005829">
    <property type="term" value="C:cytosol"/>
    <property type="evidence" value="ECO:0007669"/>
    <property type="project" value="TreeGrafter"/>
</dbReference>
<dbReference type="InterPro" id="IPR006175">
    <property type="entry name" value="YjgF/YER057c/UK114"/>
</dbReference>
<dbReference type="GO" id="GO:0019239">
    <property type="term" value="F:deaminase activity"/>
    <property type="evidence" value="ECO:0007669"/>
    <property type="project" value="TreeGrafter"/>
</dbReference>
<name>A0A4D7QGK8_9HYPH</name>
<dbReference type="OrthoDB" id="583118at2"/>
<sequence length="131" mass="14071">MRREIIEVPVISEAIRRLGAPTSALVRAGDMLYTCGMPPVDLVTGDIIQGDIEKQTEAAIDALDATLRFAGSSLEQVVKTIVFVTDPALLAGMNAVYRRRFAAGFPARTSAVINPWPAPFDIEIECVAVIG</sequence>
<reference evidence="1 2" key="1">
    <citation type="submission" date="2019-04" db="EMBL/GenBank/DDBJ databases">
        <title>Phreatobacter aquaticus sp. nov.</title>
        <authorList>
            <person name="Choi A."/>
            <person name="Baek K."/>
        </authorList>
    </citation>
    <scope>NUCLEOTIDE SEQUENCE [LARGE SCALE GENOMIC DNA]</scope>
    <source>
        <strain evidence="1 2">NMCR1094</strain>
    </source>
</reference>
<dbReference type="AlphaFoldDB" id="A0A4D7QGK8"/>
<dbReference type="Proteomes" id="UP000298588">
    <property type="component" value="Chromosome"/>
</dbReference>
<keyword evidence="2" id="KW-1185">Reference proteome</keyword>
<evidence type="ECO:0000313" key="2">
    <source>
        <dbReference type="Proteomes" id="UP000298588"/>
    </source>
</evidence>
<protein>
    <submittedName>
        <fullName evidence="1">RidA family protein</fullName>
    </submittedName>
</protein>
<organism evidence="1 2">
    <name type="scientific">Phreatobacter aquaticus</name>
    <dbReference type="NCBI Taxonomy" id="2570229"/>
    <lineage>
        <taxon>Bacteria</taxon>
        <taxon>Pseudomonadati</taxon>
        <taxon>Pseudomonadota</taxon>
        <taxon>Alphaproteobacteria</taxon>
        <taxon>Hyphomicrobiales</taxon>
        <taxon>Phreatobacteraceae</taxon>
        <taxon>Phreatobacter</taxon>
    </lineage>
</organism>
<dbReference type="PANTHER" id="PTHR11803">
    <property type="entry name" value="2-IMINOBUTANOATE/2-IMINOPROPANOATE DEAMINASE RIDA"/>
    <property type="match status" value="1"/>
</dbReference>
<dbReference type="InterPro" id="IPR035959">
    <property type="entry name" value="RutC-like_sf"/>
</dbReference>